<keyword evidence="3" id="KW-0812">Transmembrane</keyword>
<keyword evidence="2" id="KW-0813">Transport</keyword>
<evidence type="ECO:0000256" key="3">
    <source>
        <dbReference type="ARBA" id="ARBA00022692"/>
    </source>
</evidence>
<dbReference type="AlphaFoldDB" id="A0A8J2J4X6"/>
<evidence type="ECO:0000313" key="12">
    <source>
        <dbReference type="EMBL" id="CAG7673170.1"/>
    </source>
</evidence>
<sequence>MPPYCDVRTENGKKIFSGSNFAIIDSSSKKYNFTYDLEAPKGKSPGSKLKNGTWTGMLADVYNGKAD</sequence>
<organism evidence="12 13">
    <name type="scientific">Allacma fusca</name>
    <dbReference type="NCBI Taxonomy" id="39272"/>
    <lineage>
        <taxon>Eukaryota</taxon>
        <taxon>Metazoa</taxon>
        <taxon>Ecdysozoa</taxon>
        <taxon>Arthropoda</taxon>
        <taxon>Hexapoda</taxon>
        <taxon>Collembola</taxon>
        <taxon>Symphypleona</taxon>
        <taxon>Sminthuridae</taxon>
        <taxon>Allacma</taxon>
    </lineage>
</organism>
<protein>
    <recommendedName>
        <fullName evidence="11">Ionotropic glutamate receptor L-glutamate and glycine-binding domain-containing protein</fullName>
    </recommendedName>
</protein>
<keyword evidence="4" id="KW-1133">Transmembrane helix</keyword>
<feature type="non-terminal residue" evidence="12">
    <location>
        <position position="67"/>
    </location>
</feature>
<keyword evidence="7" id="KW-0675">Receptor</keyword>
<keyword evidence="8" id="KW-0325">Glycoprotein</keyword>
<evidence type="ECO:0000256" key="2">
    <source>
        <dbReference type="ARBA" id="ARBA00022448"/>
    </source>
</evidence>
<accession>A0A8J2J4X6</accession>
<evidence type="ECO:0000256" key="5">
    <source>
        <dbReference type="ARBA" id="ARBA00023065"/>
    </source>
</evidence>
<dbReference type="GO" id="GO:0015276">
    <property type="term" value="F:ligand-gated monoatomic ion channel activity"/>
    <property type="evidence" value="ECO:0007669"/>
    <property type="project" value="InterPro"/>
</dbReference>
<dbReference type="Proteomes" id="UP000708208">
    <property type="component" value="Unassembled WGS sequence"/>
</dbReference>
<keyword evidence="9" id="KW-1071">Ligand-gated ion channel</keyword>
<proteinExistence type="predicted"/>
<evidence type="ECO:0000256" key="9">
    <source>
        <dbReference type="ARBA" id="ARBA00023286"/>
    </source>
</evidence>
<evidence type="ECO:0000256" key="4">
    <source>
        <dbReference type="ARBA" id="ARBA00022989"/>
    </source>
</evidence>
<evidence type="ECO:0000259" key="11">
    <source>
        <dbReference type="Pfam" id="PF10613"/>
    </source>
</evidence>
<evidence type="ECO:0000256" key="1">
    <source>
        <dbReference type="ARBA" id="ARBA00004141"/>
    </source>
</evidence>
<name>A0A8J2J4X6_9HEXA</name>
<dbReference type="EMBL" id="CAJVCH010012723">
    <property type="protein sequence ID" value="CAG7673170.1"/>
    <property type="molecule type" value="Genomic_DNA"/>
</dbReference>
<comment type="subcellular location">
    <subcellularLocation>
        <location evidence="1">Membrane</location>
        <topology evidence="1">Multi-pass membrane protein</topology>
    </subcellularLocation>
</comment>
<comment type="caution">
    <text evidence="12">The sequence shown here is derived from an EMBL/GenBank/DDBJ whole genome shotgun (WGS) entry which is preliminary data.</text>
</comment>
<keyword evidence="5" id="KW-0406">Ion transport</keyword>
<keyword evidence="6" id="KW-0472">Membrane</keyword>
<dbReference type="InterPro" id="IPR019594">
    <property type="entry name" value="Glu/Gly-bd"/>
</dbReference>
<keyword evidence="10" id="KW-0407">Ion channel</keyword>
<evidence type="ECO:0000256" key="8">
    <source>
        <dbReference type="ARBA" id="ARBA00023180"/>
    </source>
</evidence>
<evidence type="ECO:0000256" key="10">
    <source>
        <dbReference type="ARBA" id="ARBA00023303"/>
    </source>
</evidence>
<reference evidence="12" key="1">
    <citation type="submission" date="2021-06" db="EMBL/GenBank/DDBJ databases">
        <authorList>
            <person name="Hodson N. C."/>
            <person name="Mongue J. A."/>
            <person name="Jaron S. K."/>
        </authorList>
    </citation>
    <scope>NUCLEOTIDE SEQUENCE</scope>
</reference>
<feature type="domain" description="Ionotropic glutamate receptor L-glutamate and glycine-binding" evidence="11">
    <location>
        <begin position="3"/>
        <end position="67"/>
    </location>
</feature>
<gene>
    <name evidence="12" type="ORF">AFUS01_LOCUS2230</name>
</gene>
<keyword evidence="13" id="KW-1185">Reference proteome</keyword>
<evidence type="ECO:0000313" key="13">
    <source>
        <dbReference type="Proteomes" id="UP000708208"/>
    </source>
</evidence>
<dbReference type="OrthoDB" id="6891213at2759"/>
<evidence type="ECO:0000256" key="7">
    <source>
        <dbReference type="ARBA" id="ARBA00023170"/>
    </source>
</evidence>
<dbReference type="Pfam" id="PF10613">
    <property type="entry name" value="Lig_chan-Glu_bd"/>
    <property type="match status" value="1"/>
</dbReference>
<dbReference type="GO" id="GO:0016020">
    <property type="term" value="C:membrane"/>
    <property type="evidence" value="ECO:0007669"/>
    <property type="project" value="UniProtKB-SubCell"/>
</dbReference>
<evidence type="ECO:0000256" key="6">
    <source>
        <dbReference type="ARBA" id="ARBA00023136"/>
    </source>
</evidence>